<accession>A0A0E9SA37</accession>
<sequence length="81" mass="8860">MLECWNIAARDLFPFSQESISEVGTDRAIGPGSQLGSQLIPVVLDGVEVRALCRPVKFFHTDLDKTISMLTSQHDRGALSS</sequence>
<dbReference type="EMBL" id="GBXM01070480">
    <property type="protein sequence ID" value="JAH38097.1"/>
    <property type="molecule type" value="Transcribed_RNA"/>
</dbReference>
<protein>
    <submittedName>
        <fullName evidence="1">Uncharacterized protein</fullName>
    </submittedName>
</protein>
<dbReference type="AlphaFoldDB" id="A0A0E9SA37"/>
<reference evidence="1" key="1">
    <citation type="submission" date="2014-11" db="EMBL/GenBank/DDBJ databases">
        <authorList>
            <person name="Amaro Gonzalez C."/>
        </authorList>
    </citation>
    <scope>NUCLEOTIDE SEQUENCE</scope>
</reference>
<proteinExistence type="predicted"/>
<reference evidence="1" key="2">
    <citation type="journal article" date="2015" name="Fish Shellfish Immunol.">
        <title>Early steps in the European eel (Anguilla anguilla)-Vibrio vulnificus interaction in the gills: Role of the RtxA13 toxin.</title>
        <authorList>
            <person name="Callol A."/>
            <person name="Pajuelo D."/>
            <person name="Ebbesson L."/>
            <person name="Teles M."/>
            <person name="MacKenzie S."/>
            <person name="Amaro C."/>
        </authorList>
    </citation>
    <scope>NUCLEOTIDE SEQUENCE</scope>
</reference>
<organism evidence="1">
    <name type="scientific">Anguilla anguilla</name>
    <name type="common">European freshwater eel</name>
    <name type="synonym">Muraena anguilla</name>
    <dbReference type="NCBI Taxonomy" id="7936"/>
    <lineage>
        <taxon>Eukaryota</taxon>
        <taxon>Metazoa</taxon>
        <taxon>Chordata</taxon>
        <taxon>Craniata</taxon>
        <taxon>Vertebrata</taxon>
        <taxon>Euteleostomi</taxon>
        <taxon>Actinopterygii</taxon>
        <taxon>Neopterygii</taxon>
        <taxon>Teleostei</taxon>
        <taxon>Anguilliformes</taxon>
        <taxon>Anguillidae</taxon>
        <taxon>Anguilla</taxon>
    </lineage>
</organism>
<evidence type="ECO:0000313" key="1">
    <source>
        <dbReference type="EMBL" id="JAH38097.1"/>
    </source>
</evidence>
<name>A0A0E9SA37_ANGAN</name>